<accession>E3Q3Z2</accession>
<dbReference type="STRING" id="645133.E3Q3Z2"/>
<sequence length="215" mass="23576">MAEHAVQRDAVQAARAKEELDAVGSIPEADARKVLYYLCSEDEGVRRKALDFYQGAPKRDVCTHCEKEFDPDNNASDACCYHPGDFELDEELEVWDGMDDYDWPPEHYQRDSESNREDIPEGFRWSCCNRVGDVKGCQTGRHEGNGANTAAATTYGLALEVNRMKAKRLGELAGRAGKESGIHGPGEQQASNKRKADGEPGDGDASKVKKGAGAH</sequence>
<feature type="region of interest" description="Disordered" evidence="1">
    <location>
        <begin position="170"/>
        <end position="215"/>
    </location>
</feature>
<dbReference type="VEuPathDB" id="FungiDB:GLRG_00888"/>
<dbReference type="GeneID" id="24406253"/>
<dbReference type="eggNOG" id="ENOG502S9SQ">
    <property type="taxonomic scope" value="Eukaryota"/>
</dbReference>
<name>E3Q3Z2_COLGM</name>
<evidence type="ECO:0008006" key="4">
    <source>
        <dbReference type="Google" id="ProtNLM"/>
    </source>
</evidence>
<protein>
    <recommendedName>
        <fullName evidence="4">C2H2-type domain-containing protein</fullName>
    </recommendedName>
</protein>
<dbReference type="EMBL" id="GG697332">
    <property type="protein sequence ID" value="EFQ25744.1"/>
    <property type="molecule type" value="Genomic_DNA"/>
</dbReference>
<dbReference type="PANTHER" id="PTHR38167:SF1">
    <property type="entry name" value="C2H2-TYPE DOMAIN-CONTAINING PROTEIN"/>
    <property type="match status" value="1"/>
</dbReference>
<dbReference type="OrthoDB" id="5422613at2759"/>
<dbReference type="RefSeq" id="XP_008089764.1">
    <property type="nucleotide sequence ID" value="XM_008091573.1"/>
</dbReference>
<evidence type="ECO:0000256" key="1">
    <source>
        <dbReference type="SAM" id="MobiDB-lite"/>
    </source>
</evidence>
<reference evidence="3" key="1">
    <citation type="journal article" date="2012" name="Nat. Genet.">
        <title>Lifestyle transitions in plant pathogenic Colletotrichum fungi deciphered by genome and transcriptome analyses.</title>
        <authorList>
            <person name="O'Connell R.J."/>
            <person name="Thon M.R."/>
            <person name="Hacquard S."/>
            <person name="Amyotte S.G."/>
            <person name="Kleemann J."/>
            <person name="Torres M.F."/>
            <person name="Damm U."/>
            <person name="Buiate E.A."/>
            <person name="Epstein L."/>
            <person name="Alkan N."/>
            <person name="Altmueller J."/>
            <person name="Alvarado-Balderrama L."/>
            <person name="Bauser C.A."/>
            <person name="Becker C."/>
            <person name="Birren B.W."/>
            <person name="Chen Z."/>
            <person name="Choi J."/>
            <person name="Crouch J.A."/>
            <person name="Duvick J.P."/>
            <person name="Farman M.A."/>
            <person name="Gan P."/>
            <person name="Heiman D."/>
            <person name="Henrissat B."/>
            <person name="Howard R.J."/>
            <person name="Kabbage M."/>
            <person name="Koch C."/>
            <person name="Kracher B."/>
            <person name="Kubo Y."/>
            <person name="Law A.D."/>
            <person name="Lebrun M.-H."/>
            <person name="Lee Y.-H."/>
            <person name="Miyara I."/>
            <person name="Moore N."/>
            <person name="Neumann U."/>
            <person name="Nordstroem K."/>
            <person name="Panaccione D.G."/>
            <person name="Panstruga R."/>
            <person name="Place M."/>
            <person name="Proctor R.H."/>
            <person name="Prusky D."/>
            <person name="Rech G."/>
            <person name="Reinhardt R."/>
            <person name="Rollins J.A."/>
            <person name="Rounsley S."/>
            <person name="Schardl C.L."/>
            <person name="Schwartz D.C."/>
            <person name="Shenoy N."/>
            <person name="Shirasu K."/>
            <person name="Sikhakolli U.R."/>
            <person name="Stueber K."/>
            <person name="Sukno S.A."/>
            <person name="Sweigard J.A."/>
            <person name="Takano Y."/>
            <person name="Takahara H."/>
            <person name="Trail F."/>
            <person name="van der Does H.C."/>
            <person name="Voll L.M."/>
            <person name="Will I."/>
            <person name="Young S."/>
            <person name="Zeng Q."/>
            <person name="Zhang J."/>
            <person name="Zhou S."/>
            <person name="Dickman M.B."/>
            <person name="Schulze-Lefert P."/>
            <person name="Ver Loren van Themaat E."/>
            <person name="Ma L.-J."/>
            <person name="Vaillancourt L.J."/>
        </authorList>
    </citation>
    <scope>NUCLEOTIDE SEQUENCE [LARGE SCALE GENOMIC DNA]</scope>
    <source>
        <strain evidence="3">M1.001 / M2 / FGSC 10212</strain>
    </source>
</reference>
<dbReference type="HOGENOM" id="CLU_093552_1_1_1"/>
<evidence type="ECO:0000313" key="3">
    <source>
        <dbReference type="Proteomes" id="UP000008782"/>
    </source>
</evidence>
<evidence type="ECO:0000313" key="2">
    <source>
        <dbReference type="EMBL" id="EFQ25744.1"/>
    </source>
</evidence>
<proteinExistence type="predicted"/>
<organism evidence="3">
    <name type="scientific">Colletotrichum graminicola (strain M1.001 / M2 / FGSC 10212)</name>
    <name type="common">Maize anthracnose fungus</name>
    <name type="synonym">Glomerella graminicola</name>
    <dbReference type="NCBI Taxonomy" id="645133"/>
    <lineage>
        <taxon>Eukaryota</taxon>
        <taxon>Fungi</taxon>
        <taxon>Dikarya</taxon>
        <taxon>Ascomycota</taxon>
        <taxon>Pezizomycotina</taxon>
        <taxon>Sordariomycetes</taxon>
        <taxon>Hypocreomycetidae</taxon>
        <taxon>Glomerellales</taxon>
        <taxon>Glomerellaceae</taxon>
        <taxon>Colletotrichum</taxon>
        <taxon>Colletotrichum graminicola species complex</taxon>
    </lineage>
</organism>
<gene>
    <name evidence="2" type="ORF">GLRG_00888</name>
</gene>
<dbReference type="AlphaFoldDB" id="E3Q3Z2"/>
<keyword evidence="3" id="KW-1185">Reference proteome</keyword>
<dbReference type="PANTHER" id="PTHR38167">
    <property type="entry name" value="C2H2-TYPE DOMAIN-CONTAINING PROTEIN"/>
    <property type="match status" value="1"/>
</dbReference>
<dbReference type="Proteomes" id="UP000008782">
    <property type="component" value="Unassembled WGS sequence"/>
</dbReference>